<reference evidence="1" key="1">
    <citation type="submission" date="2018-02" db="EMBL/GenBank/DDBJ databases">
        <title>Rhizophora mucronata_Transcriptome.</title>
        <authorList>
            <person name="Meera S.P."/>
            <person name="Sreeshan A."/>
            <person name="Augustine A."/>
        </authorList>
    </citation>
    <scope>NUCLEOTIDE SEQUENCE</scope>
    <source>
        <tissue evidence="1">Leaf</tissue>
    </source>
</reference>
<dbReference type="EMBL" id="GGEC01074805">
    <property type="protein sequence ID" value="MBX55289.1"/>
    <property type="molecule type" value="Transcribed_RNA"/>
</dbReference>
<sequence>MVLFIQFLSLKKDIGEEGLMFEERYVT</sequence>
<protein>
    <submittedName>
        <fullName evidence="1">Uncharacterized protein</fullName>
    </submittedName>
</protein>
<evidence type="ECO:0000313" key="1">
    <source>
        <dbReference type="EMBL" id="MBX55289.1"/>
    </source>
</evidence>
<dbReference type="AlphaFoldDB" id="A0A2P2PKY7"/>
<accession>A0A2P2PKY7</accession>
<name>A0A2P2PKY7_RHIMU</name>
<proteinExistence type="predicted"/>
<organism evidence="1">
    <name type="scientific">Rhizophora mucronata</name>
    <name type="common">Asiatic mangrove</name>
    <dbReference type="NCBI Taxonomy" id="61149"/>
    <lineage>
        <taxon>Eukaryota</taxon>
        <taxon>Viridiplantae</taxon>
        <taxon>Streptophyta</taxon>
        <taxon>Embryophyta</taxon>
        <taxon>Tracheophyta</taxon>
        <taxon>Spermatophyta</taxon>
        <taxon>Magnoliopsida</taxon>
        <taxon>eudicotyledons</taxon>
        <taxon>Gunneridae</taxon>
        <taxon>Pentapetalae</taxon>
        <taxon>rosids</taxon>
        <taxon>fabids</taxon>
        <taxon>Malpighiales</taxon>
        <taxon>Rhizophoraceae</taxon>
        <taxon>Rhizophora</taxon>
    </lineage>
</organism>